<feature type="domain" description="Transposable element P transposase-like RNase H" evidence="2">
    <location>
        <begin position="406"/>
        <end position="464"/>
    </location>
</feature>
<gene>
    <name evidence="4" type="ORF">FWK35_00028235</name>
</gene>
<dbReference type="OrthoDB" id="6612914at2759"/>
<organism evidence="4 5">
    <name type="scientific">Aphis craccivora</name>
    <name type="common">Cowpea aphid</name>
    <dbReference type="NCBI Taxonomy" id="307492"/>
    <lineage>
        <taxon>Eukaryota</taxon>
        <taxon>Metazoa</taxon>
        <taxon>Ecdysozoa</taxon>
        <taxon>Arthropoda</taxon>
        <taxon>Hexapoda</taxon>
        <taxon>Insecta</taxon>
        <taxon>Pterygota</taxon>
        <taxon>Neoptera</taxon>
        <taxon>Paraneoptera</taxon>
        <taxon>Hemiptera</taxon>
        <taxon>Sternorrhyncha</taxon>
        <taxon>Aphidomorpha</taxon>
        <taxon>Aphidoidea</taxon>
        <taxon>Aphididae</taxon>
        <taxon>Aphidini</taxon>
        <taxon>Aphis</taxon>
        <taxon>Aphis</taxon>
    </lineage>
</organism>
<evidence type="ECO:0000313" key="5">
    <source>
        <dbReference type="Proteomes" id="UP000478052"/>
    </source>
</evidence>
<dbReference type="InterPro" id="IPR048365">
    <property type="entry name" value="TNP-like_RNaseH_N"/>
</dbReference>
<dbReference type="PANTHER" id="PTHR47331">
    <property type="entry name" value="PHD-TYPE DOMAIN-CONTAINING PROTEIN"/>
    <property type="match status" value="1"/>
</dbReference>
<feature type="domain" description="Transposable element P transposase-like GTP-binding insertion" evidence="3">
    <location>
        <begin position="492"/>
        <end position="604"/>
    </location>
</feature>
<protein>
    <recommendedName>
        <fullName evidence="6">THAP-type domain-containing protein</fullName>
    </recommendedName>
</protein>
<dbReference type="Pfam" id="PF05380">
    <property type="entry name" value="Peptidase_A17"/>
    <property type="match status" value="1"/>
</dbReference>
<evidence type="ECO:0008006" key="6">
    <source>
        <dbReference type="Google" id="ProtNLM"/>
    </source>
</evidence>
<dbReference type="Pfam" id="PF21787">
    <property type="entry name" value="TNP-like_RNaseH_N"/>
    <property type="match status" value="2"/>
</dbReference>
<dbReference type="InterPro" id="IPR048366">
    <property type="entry name" value="TNP-like_GBD"/>
</dbReference>
<dbReference type="Pfam" id="PF21788">
    <property type="entry name" value="TNP-like_GBD"/>
    <property type="match status" value="1"/>
</dbReference>
<evidence type="ECO:0000256" key="1">
    <source>
        <dbReference type="SAM" id="Coils"/>
    </source>
</evidence>
<name>A0A6G0XXD8_APHCR</name>
<proteinExistence type="predicted"/>
<evidence type="ECO:0000313" key="4">
    <source>
        <dbReference type="EMBL" id="KAF0745152.1"/>
    </source>
</evidence>
<keyword evidence="1" id="KW-0175">Coiled coil</keyword>
<dbReference type="EMBL" id="VUJU01007479">
    <property type="protein sequence ID" value="KAF0745152.1"/>
    <property type="molecule type" value="Genomic_DNA"/>
</dbReference>
<evidence type="ECO:0000259" key="2">
    <source>
        <dbReference type="Pfam" id="PF21787"/>
    </source>
</evidence>
<sequence length="615" mass="71314">MLPPSFTEDSWCEEAFVAEHKRLPSGRFSVPLPTRTVIPSLTFPGFREHAIKCYENLEKRLSTDSKLRDLYSKFMSEYLTLGHMSVAKRHGTYFIPHHAVYRPTDGDSKIRVVFDASARPRGLSLNESLLQGPKLQQDIVDVLSRFRLPKRVFTADICKMYRQILILPEYRTLQHVFWRTSPLEKLFEYELNTNLRCVGTVAHATFYGKCIMQRTWSAKITWDDPLPDDISRDWKSFMSDLPSLNDLRVPRHFNSSHSTTTTPTSKKIKLFPRYINDLSVENFKTPRRTERNLSFVKKRYNEKLKKIHNLQKKNKRLTTKSMGSESLCEIVERKLNGKKLAFSNELKKFAVTLQTLNKWYHVINEEPGFTKETFNTLKLKVAENKTVIGNLVLDEMFIKDNVEFDVNGNWKLPLGYFLVKGLNSSELANLVKKCLELIHDTGVIVNSMTFDGAHTNLSMCTKLGANLNINNPQFFFPHPLTKEPVFLFYDPCHMIKLIRNTLGDKKVLINQEIKWNHNKNLYYKEKKEGLKAAKKLTRKYIYYYNEKMNVKLASQALSSSVSCALTFCETLDSEFTNVKSTAEFCMIINNAFDILNCRTKYSKSPFNLALSHIDF</sequence>
<dbReference type="Proteomes" id="UP000478052">
    <property type="component" value="Unassembled WGS sequence"/>
</dbReference>
<dbReference type="GO" id="GO:0071897">
    <property type="term" value="P:DNA biosynthetic process"/>
    <property type="evidence" value="ECO:0007669"/>
    <property type="project" value="UniProtKB-ARBA"/>
</dbReference>
<dbReference type="PANTHER" id="PTHR47331:SF5">
    <property type="entry name" value="RIBONUCLEASE H"/>
    <property type="match status" value="1"/>
</dbReference>
<feature type="coiled-coil region" evidence="1">
    <location>
        <begin position="293"/>
        <end position="320"/>
    </location>
</feature>
<dbReference type="InterPro" id="IPR043502">
    <property type="entry name" value="DNA/RNA_pol_sf"/>
</dbReference>
<accession>A0A6G0XXD8</accession>
<dbReference type="InterPro" id="IPR008042">
    <property type="entry name" value="Retrotrans_Pao"/>
</dbReference>
<dbReference type="SUPFAM" id="SSF56672">
    <property type="entry name" value="DNA/RNA polymerases"/>
    <property type="match status" value="1"/>
</dbReference>
<comment type="caution">
    <text evidence="4">The sequence shown here is derived from an EMBL/GenBank/DDBJ whole genome shotgun (WGS) entry which is preliminary data.</text>
</comment>
<keyword evidence="5" id="KW-1185">Reference proteome</keyword>
<evidence type="ECO:0000259" key="3">
    <source>
        <dbReference type="Pfam" id="PF21788"/>
    </source>
</evidence>
<reference evidence="4 5" key="1">
    <citation type="submission" date="2019-08" db="EMBL/GenBank/DDBJ databases">
        <title>Whole genome of Aphis craccivora.</title>
        <authorList>
            <person name="Voronova N.V."/>
            <person name="Shulinski R.S."/>
            <person name="Bandarenka Y.V."/>
            <person name="Zhorov D.G."/>
            <person name="Warner D."/>
        </authorList>
    </citation>
    <scope>NUCLEOTIDE SEQUENCE [LARGE SCALE GENOMIC DNA]</scope>
    <source>
        <strain evidence="4">180601</strain>
        <tissue evidence="4">Whole Body</tissue>
    </source>
</reference>
<dbReference type="AlphaFoldDB" id="A0A6G0XXD8"/>
<feature type="domain" description="Transposable element P transposase-like RNase H" evidence="2">
    <location>
        <begin position="366"/>
        <end position="405"/>
    </location>
</feature>